<reference evidence="2" key="1">
    <citation type="submission" date="2018-12" db="EMBL/GenBank/DDBJ databases">
        <authorList>
            <person name="Will S."/>
            <person name="Neumann-Schaal M."/>
            <person name="Henke P."/>
        </authorList>
    </citation>
    <scope>NUCLEOTIDE SEQUENCE</scope>
    <source>
        <strain evidence="2">PCC 7102</strain>
    </source>
</reference>
<gene>
    <name evidence="2" type="ORF">DSM106972_098100</name>
</gene>
<dbReference type="OrthoDB" id="461957at2"/>
<dbReference type="InterPro" id="IPR002716">
    <property type="entry name" value="PIN_dom"/>
</dbReference>
<comment type="caution">
    <text evidence="2">The sequence shown here is derived from an EMBL/GenBank/DDBJ whole genome shotgun (WGS) entry which is preliminary data.</text>
</comment>
<protein>
    <recommendedName>
        <fullName evidence="1">PIN domain-containing protein</fullName>
    </recommendedName>
</protein>
<feature type="domain" description="PIN" evidence="1">
    <location>
        <begin position="5"/>
        <end position="115"/>
    </location>
</feature>
<evidence type="ECO:0000313" key="3">
    <source>
        <dbReference type="Proteomes" id="UP000271624"/>
    </source>
</evidence>
<dbReference type="Pfam" id="PF01850">
    <property type="entry name" value="PIN"/>
    <property type="match status" value="1"/>
</dbReference>
<dbReference type="AlphaFoldDB" id="A0A433UG32"/>
<dbReference type="Proteomes" id="UP000271624">
    <property type="component" value="Unassembled WGS sequence"/>
</dbReference>
<reference evidence="2" key="2">
    <citation type="journal article" date="2019" name="Genome Biol. Evol.">
        <title>Day and night: Metabolic profiles and evolutionary relationships of six axenic non-marine cyanobacteria.</title>
        <authorList>
            <person name="Will S.E."/>
            <person name="Henke P."/>
            <person name="Boedeker C."/>
            <person name="Huang S."/>
            <person name="Brinkmann H."/>
            <person name="Rohde M."/>
            <person name="Jarek M."/>
            <person name="Friedl T."/>
            <person name="Seufert S."/>
            <person name="Schumacher M."/>
            <person name="Overmann J."/>
            <person name="Neumann-Schaal M."/>
            <person name="Petersen J."/>
        </authorList>
    </citation>
    <scope>NUCLEOTIDE SEQUENCE [LARGE SCALE GENOMIC DNA]</scope>
    <source>
        <strain evidence="2">PCC 7102</strain>
    </source>
</reference>
<sequence length="155" mass="17930">MQQVILLDTNPLSQVTHPKIKPEVIKWMQSLRENNIALKAPEISVYEVRRELIRLDNNKSINRLNRFISHSLIPIDSETFEQAAIFWAFVRKQGKPTSDDKSLDCDAILAAQALQQFEYYDKVTVITTNVKHIERFAANNELEVVDWVTTLSNFT</sequence>
<dbReference type="EMBL" id="RSCL01000068">
    <property type="protein sequence ID" value="RUS92791.1"/>
    <property type="molecule type" value="Genomic_DNA"/>
</dbReference>
<dbReference type="SUPFAM" id="SSF88723">
    <property type="entry name" value="PIN domain-like"/>
    <property type="match status" value="1"/>
</dbReference>
<proteinExistence type="predicted"/>
<keyword evidence="3" id="KW-1185">Reference proteome</keyword>
<dbReference type="InterPro" id="IPR029060">
    <property type="entry name" value="PIN-like_dom_sf"/>
</dbReference>
<accession>A0A433UG32</accession>
<dbReference type="Gene3D" id="3.40.50.1010">
    <property type="entry name" value="5'-nuclease"/>
    <property type="match status" value="1"/>
</dbReference>
<organism evidence="2 3">
    <name type="scientific">Dulcicalothrix desertica PCC 7102</name>
    <dbReference type="NCBI Taxonomy" id="232991"/>
    <lineage>
        <taxon>Bacteria</taxon>
        <taxon>Bacillati</taxon>
        <taxon>Cyanobacteriota</taxon>
        <taxon>Cyanophyceae</taxon>
        <taxon>Nostocales</taxon>
        <taxon>Calotrichaceae</taxon>
        <taxon>Dulcicalothrix</taxon>
    </lineage>
</organism>
<evidence type="ECO:0000259" key="1">
    <source>
        <dbReference type="Pfam" id="PF01850"/>
    </source>
</evidence>
<evidence type="ECO:0000313" key="2">
    <source>
        <dbReference type="EMBL" id="RUS92791.1"/>
    </source>
</evidence>
<name>A0A433UG32_9CYAN</name>
<dbReference type="RefSeq" id="WP_127087700.1">
    <property type="nucleotide sequence ID" value="NZ_RSCL01000068.1"/>
</dbReference>